<reference evidence="2 3" key="1">
    <citation type="submission" date="2016-11" db="EMBL/GenBank/DDBJ databases">
        <authorList>
            <person name="Jaros S."/>
            <person name="Januszkiewicz K."/>
            <person name="Wedrychowicz H."/>
        </authorList>
    </citation>
    <scope>NUCLEOTIDE SEQUENCE [LARGE SCALE GENOMIC DNA]</scope>
    <source>
        <strain evidence="2 3">CGMCC 1.12213</strain>
    </source>
</reference>
<accession>A0A1M6ANQ7</accession>
<dbReference type="RefSeq" id="WP_019386130.1">
    <property type="nucleotide sequence ID" value="NZ_ALIH01000001.1"/>
</dbReference>
<gene>
    <name evidence="2" type="ORF">SAMN05216261_0535</name>
</gene>
<name>A0A1M6ANQ7_9FLAO</name>
<keyword evidence="3" id="KW-1185">Reference proteome</keyword>
<evidence type="ECO:0000313" key="3">
    <source>
        <dbReference type="Proteomes" id="UP000184396"/>
    </source>
</evidence>
<feature type="signal peptide" evidence="1">
    <location>
        <begin position="1"/>
        <end position="25"/>
    </location>
</feature>
<evidence type="ECO:0000256" key="1">
    <source>
        <dbReference type="SAM" id="SignalP"/>
    </source>
</evidence>
<dbReference type="AlphaFoldDB" id="A0A1M6ANQ7"/>
<dbReference type="EMBL" id="FQYK01000001">
    <property type="protein sequence ID" value="SHI38149.1"/>
    <property type="molecule type" value="Genomic_DNA"/>
</dbReference>
<protein>
    <recommendedName>
        <fullName evidence="4">NIPSNAP protein</fullName>
    </recommendedName>
</protein>
<feature type="chain" id="PRO_5009915833" description="NIPSNAP protein" evidence="1">
    <location>
        <begin position="26"/>
        <end position="275"/>
    </location>
</feature>
<evidence type="ECO:0000313" key="2">
    <source>
        <dbReference type="EMBL" id="SHI38149.1"/>
    </source>
</evidence>
<keyword evidence="1" id="KW-0732">Signal</keyword>
<evidence type="ECO:0008006" key="4">
    <source>
        <dbReference type="Google" id="ProtNLM"/>
    </source>
</evidence>
<dbReference type="eggNOG" id="ENOG502Z7YT">
    <property type="taxonomic scope" value="Bacteria"/>
</dbReference>
<dbReference type="STRING" id="1178825.SAMN05216261_0535"/>
<dbReference type="Proteomes" id="UP000184396">
    <property type="component" value="Unassembled WGS sequence"/>
</dbReference>
<dbReference type="OrthoDB" id="1445639at2"/>
<organism evidence="2 3">
    <name type="scientific">Algibacter luteus</name>
    <dbReference type="NCBI Taxonomy" id="1178825"/>
    <lineage>
        <taxon>Bacteria</taxon>
        <taxon>Pseudomonadati</taxon>
        <taxon>Bacteroidota</taxon>
        <taxon>Flavobacteriia</taxon>
        <taxon>Flavobacteriales</taxon>
        <taxon>Flavobacteriaceae</taxon>
        <taxon>Algibacter</taxon>
    </lineage>
</organism>
<sequence length="275" mass="31665">MKTTNRFFTAFAAAILLFSTITISAQDEAPKGPQYVVMTTLHWNMDIEDFNKDEWKATEKEYMDKVTKKNEHIMSAGFYLHSITPDNTELVYVQAFPSWNAIDLASKRNGELAREAWADDDARKAFFDKQNAYYTSMHSDEIYATMANAKAVNEVKDGSIVYVRTSHFNFPKDGSNAEFNETFKEYVENVTHKNEYIKGYYPMSHAYGADGREFIEAYFLDSLSDMDKMFDKNGELYNAHWKDEAARKKMDEKGGKYFTGVHGDAVYSVVPELRK</sequence>
<proteinExistence type="predicted"/>